<gene>
    <name evidence="2" type="ORF">K505DRAFT_329731</name>
</gene>
<feature type="compositionally biased region" description="Polar residues" evidence="1">
    <location>
        <begin position="244"/>
        <end position="278"/>
    </location>
</feature>
<dbReference type="Proteomes" id="UP000799757">
    <property type="component" value="Unassembled WGS sequence"/>
</dbReference>
<evidence type="ECO:0000313" key="2">
    <source>
        <dbReference type="EMBL" id="KAF2787373.1"/>
    </source>
</evidence>
<feature type="compositionally biased region" description="Low complexity" evidence="1">
    <location>
        <begin position="216"/>
        <end position="228"/>
    </location>
</feature>
<feature type="region of interest" description="Disordered" evidence="1">
    <location>
        <begin position="1"/>
        <end position="81"/>
    </location>
</feature>
<feature type="compositionally biased region" description="Polar residues" evidence="1">
    <location>
        <begin position="188"/>
        <end position="197"/>
    </location>
</feature>
<feature type="compositionally biased region" description="Basic and acidic residues" evidence="1">
    <location>
        <begin position="168"/>
        <end position="187"/>
    </location>
</feature>
<evidence type="ECO:0000256" key="1">
    <source>
        <dbReference type="SAM" id="MobiDB-lite"/>
    </source>
</evidence>
<accession>A0A6A6WTV1</accession>
<proteinExistence type="predicted"/>
<dbReference type="AlphaFoldDB" id="A0A6A6WTV1"/>
<reference evidence="2" key="1">
    <citation type="journal article" date="2020" name="Stud. Mycol.">
        <title>101 Dothideomycetes genomes: a test case for predicting lifestyles and emergence of pathogens.</title>
        <authorList>
            <person name="Haridas S."/>
            <person name="Albert R."/>
            <person name="Binder M."/>
            <person name="Bloem J."/>
            <person name="Labutti K."/>
            <person name="Salamov A."/>
            <person name="Andreopoulos B."/>
            <person name="Baker S."/>
            <person name="Barry K."/>
            <person name="Bills G."/>
            <person name="Bluhm B."/>
            <person name="Cannon C."/>
            <person name="Castanera R."/>
            <person name="Culley D."/>
            <person name="Daum C."/>
            <person name="Ezra D."/>
            <person name="Gonzalez J."/>
            <person name="Henrissat B."/>
            <person name="Kuo A."/>
            <person name="Liang C."/>
            <person name="Lipzen A."/>
            <person name="Lutzoni F."/>
            <person name="Magnuson J."/>
            <person name="Mondo S."/>
            <person name="Nolan M."/>
            <person name="Ohm R."/>
            <person name="Pangilinan J."/>
            <person name="Park H.-J."/>
            <person name="Ramirez L."/>
            <person name="Alfaro M."/>
            <person name="Sun H."/>
            <person name="Tritt A."/>
            <person name="Yoshinaga Y."/>
            <person name="Zwiers L.-H."/>
            <person name="Turgeon B."/>
            <person name="Goodwin S."/>
            <person name="Spatafora J."/>
            <person name="Crous P."/>
            <person name="Grigoriev I."/>
        </authorList>
    </citation>
    <scope>NUCLEOTIDE SEQUENCE</scope>
    <source>
        <strain evidence="2">CBS 109.77</strain>
    </source>
</reference>
<feature type="region of interest" description="Disordered" evidence="1">
    <location>
        <begin position="87"/>
        <end position="106"/>
    </location>
</feature>
<dbReference type="OrthoDB" id="3790379at2759"/>
<feature type="compositionally biased region" description="Low complexity" evidence="1">
    <location>
        <begin position="341"/>
        <end position="351"/>
    </location>
</feature>
<protein>
    <submittedName>
        <fullName evidence="2">Uncharacterized protein</fullName>
    </submittedName>
</protein>
<feature type="region of interest" description="Disordered" evidence="1">
    <location>
        <begin position="166"/>
        <end position="401"/>
    </location>
</feature>
<feature type="compositionally biased region" description="Polar residues" evidence="1">
    <location>
        <begin position="31"/>
        <end position="43"/>
    </location>
</feature>
<feature type="compositionally biased region" description="Polar residues" evidence="1">
    <location>
        <begin position="64"/>
        <end position="76"/>
    </location>
</feature>
<organism evidence="2 3">
    <name type="scientific">Melanomma pulvis-pyrius CBS 109.77</name>
    <dbReference type="NCBI Taxonomy" id="1314802"/>
    <lineage>
        <taxon>Eukaryota</taxon>
        <taxon>Fungi</taxon>
        <taxon>Dikarya</taxon>
        <taxon>Ascomycota</taxon>
        <taxon>Pezizomycotina</taxon>
        <taxon>Dothideomycetes</taxon>
        <taxon>Pleosporomycetidae</taxon>
        <taxon>Pleosporales</taxon>
        <taxon>Melanommataceae</taxon>
        <taxon>Melanomma</taxon>
    </lineage>
</organism>
<keyword evidence="3" id="KW-1185">Reference proteome</keyword>
<evidence type="ECO:0000313" key="3">
    <source>
        <dbReference type="Proteomes" id="UP000799757"/>
    </source>
</evidence>
<sequence>MREMQVATPRVTLTAPTPCEGRAKPRVLVSSMRSSPRVRTSASPRHLTPVHAVSSSSREERKMAQSSTTGANQRKSCTGVPISTGLKRTVSLPLPPRGLVPTGNGRTFSDRNDTIFTPWVALPLRTVSVGTPVAVRRAMSEDMKEMREKLRPLFVRKQEVAISTNAQKKGEIMRAEEKTLKDKENPQKKISTPSAKQTRVAIDGHSQPLARSQAHKATSQKATQSSASRSMLHSARTSMFDPVKTSSASSTPRKSTTYFRRSTPSTPKSTRATQSPLNETPRFASAQDISEFVRRVNTGNRDPAMPKPSSSFEPPRPSRYTPFSPSPLGPNTRQSYTPKASPSHSRSSPRPFNSLKSHPGAGPGAGTGPRPFPSTPLRKSMLQGHAGGAVRTPSKEIQSSLDRAIDRQIEVDERAGRGRVLWGVQE</sequence>
<dbReference type="EMBL" id="MU002327">
    <property type="protein sequence ID" value="KAF2787373.1"/>
    <property type="molecule type" value="Genomic_DNA"/>
</dbReference>
<feature type="compositionally biased region" description="Polar residues" evidence="1">
    <location>
        <begin position="329"/>
        <end position="340"/>
    </location>
</feature>
<name>A0A6A6WTV1_9PLEO</name>